<protein>
    <submittedName>
        <fullName evidence="2">Uncharacterized protein</fullName>
    </submittedName>
</protein>
<sequence>MYGGQPFSTGMKYKETPNEHTAPLRVTSTQGGTGIHKMGFSEHHSELIEVLSKAGMCLWRTERGSGTVDKVVSVGSGRRLRVGRLDTGMWDPTNVDWGDVPVSPLPPVTNGPPEDVGTFPKCTVLYNYTKKERVIQKAPTLGEFR</sequence>
<dbReference type="OrthoDB" id="10065861at2759"/>
<dbReference type="Proteomes" id="UP000324222">
    <property type="component" value="Unassembled WGS sequence"/>
</dbReference>
<keyword evidence="3" id="KW-1185">Reference proteome</keyword>
<gene>
    <name evidence="2" type="ORF">E2C01_038394</name>
</gene>
<organism evidence="2 3">
    <name type="scientific">Portunus trituberculatus</name>
    <name type="common">Swimming crab</name>
    <name type="synonym">Neptunus trituberculatus</name>
    <dbReference type="NCBI Taxonomy" id="210409"/>
    <lineage>
        <taxon>Eukaryota</taxon>
        <taxon>Metazoa</taxon>
        <taxon>Ecdysozoa</taxon>
        <taxon>Arthropoda</taxon>
        <taxon>Crustacea</taxon>
        <taxon>Multicrustacea</taxon>
        <taxon>Malacostraca</taxon>
        <taxon>Eumalacostraca</taxon>
        <taxon>Eucarida</taxon>
        <taxon>Decapoda</taxon>
        <taxon>Pleocyemata</taxon>
        <taxon>Brachyura</taxon>
        <taxon>Eubrachyura</taxon>
        <taxon>Portunoidea</taxon>
        <taxon>Portunidae</taxon>
        <taxon>Portuninae</taxon>
        <taxon>Portunus</taxon>
    </lineage>
</organism>
<proteinExistence type="predicted"/>
<reference evidence="2 3" key="1">
    <citation type="submission" date="2019-05" db="EMBL/GenBank/DDBJ databases">
        <title>Another draft genome of Portunus trituberculatus and its Hox gene families provides insights of decapod evolution.</title>
        <authorList>
            <person name="Jeong J.-H."/>
            <person name="Song I."/>
            <person name="Kim S."/>
            <person name="Choi T."/>
            <person name="Kim D."/>
            <person name="Ryu S."/>
            <person name="Kim W."/>
        </authorList>
    </citation>
    <scope>NUCLEOTIDE SEQUENCE [LARGE SCALE GENOMIC DNA]</scope>
    <source>
        <tissue evidence="2">Muscle</tissue>
    </source>
</reference>
<comment type="caution">
    <text evidence="2">The sequence shown here is derived from an EMBL/GenBank/DDBJ whole genome shotgun (WGS) entry which is preliminary data.</text>
</comment>
<feature type="region of interest" description="Disordered" evidence="1">
    <location>
        <begin position="1"/>
        <end position="30"/>
    </location>
</feature>
<accession>A0A5B7FGN4</accession>
<evidence type="ECO:0000313" key="3">
    <source>
        <dbReference type="Proteomes" id="UP000324222"/>
    </source>
</evidence>
<name>A0A5B7FGN4_PORTR</name>
<evidence type="ECO:0000313" key="2">
    <source>
        <dbReference type="EMBL" id="MPC44715.1"/>
    </source>
</evidence>
<evidence type="ECO:0000256" key="1">
    <source>
        <dbReference type="SAM" id="MobiDB-lite"/>
    </source>
</evidence>
<dbReference type="AlphaFoldDB" id="A0A5B7FGN4"/>
<dbReference type="EMBL" id="VSRR010006405">
    <property type="protein sequence ID" value="MPC44715.1"/>
    <property type="molecule type" value="Genomic_DNA"/>
</dbReference>